<dbReference type="RefSeq" id="XP_050503346.1">
    <property type="nucleotide sequence ID" value="XM_050647389.1"/>
</dbReference>
<dbReference type="Proteomes" id="UP001652700">
    <property type="component" value="Unplaced"/>
</dbReference>
<name>A0ABM5JZI0_DIAVI</name>
<organism evidence="3 4">
    <name type="scientific">Diabrotica virgifera virgifera</name>
    <name type="common">western corn rootworm</name>
    <dbReference type="NCBI Taxonomy" id="50390"/>
    <lineage>
        <taxon>Eukaryota</taxon>
        <taxon>Metazoa</taxon>
        <taxon>Ecdysozoa</taxon>
        <taxon>Arthropoda</taxon>
        <taxon>Hexapoda</taxon>
        <taxon>Insecta</taxon>
        <taxon>Pterygota</taxon>
        <taxon>Neoptera</taxon>
        <taxon>Endopterygota</taxon>
        <taxon>Coleoptera</taxon>
        <taxon>Polyphaga</taxon>
        <taxon>Cucujiformia</taxon>
        <taxon>Chrysomeloidea</taxon>
        <taxon>Chrysomelidae</taxon>
        <taxon>Galerucinae</taxon>
        <taxon>Diabroticina</taxon>
        <taxon>Diabroticites</taxon>
        <taxon>Diabrotica</taxon>
    </lineage>
</organism>
<evidence type="ECO:0000256" key="1">
    <source>
        <dbReference type="PROSITE-ProRule" id="PRU00042"/>
    </source>
</evidence>
<keyword evidence="1" id="KW-0479">Metal-binding</keyword>
<dbReference type="PANTHER" id="PTHR46179">
    <property type="entry name" value="ZINC FINGER PROTEIN"/>
    <property type="match status" value="1"/>
</dbReference>
<reference evidence="3" key="1">
    <citation type="submission" date="2025-05" db="UniProtKB">
        <authorList>
            <consortium name="EnsemblMetazoa"/>
        </authorList>
    </citation>
    <scope>IDENTIFICATION</scope>
</reference>
<dbReference type="PROSITE" id="PS50157">
    <property type="entry name" value="ZINC_FINGER_C2H2_2"/>
    <property type="match status" value="4"/>
</dbReference>
<dbReference type="InterPro" id="IPR051061">
    <property type="entry name" value="Zinc_finger_trans_reg"/>
</dbReference>
<feature type="domain" description="C2H2-type" evidence="2">
    <location>
        <begin position="27"/>
        <end position="50"/>
    </location>
</feature>
<proteinExistence type="predicted"/>
<dbReference type="SMART" id="SM00355">
    <property type="entry name" value="ZnF_C2H2"/>
    <property type="match status" value="9"/>
</dbReference>
<keyword evidence="1" id="KW-0863">Zinc-finger</keyword>
<evidence type="ECO:0000313" key="4">
    <source>
        <dbReference type="Proteomes" id="UP001652700"/>
    </source>
</evidence>
<sequence length="237" mass="29205">MYSCAICNKVCKEYEHMKQHIDDKHNFECDYCDKSFTSAELRNIHDRQVHLRFRCPRSNCNRLFRAIEHMQQHIDDAHYVECNYCDDYFESAEERDIHDRRVHLRFRCPRPNCNILFRAIEHMQQHIDDAHYFECDHCDDYFGSAEERDIHDRRVHLRFRCPRPNCNILFRAIEHMQQHIDDAHYFECNHCDDYFGSVEERDIHDRRVHLRFECPHPHCDRLFRANEHLQQHFFAKH</sequence>
<keyword evidence="4" id="KW-1185">Reference proteome</keyword>
<dbReference type="EnsemblMetazoa" id="XM_050647389.1">
    <property type="protein sequence ID" value="XP_050503346.1"/>
    <property type="gene ID" value="LOC126882432"/>
</dbReference>
<evidence type="ECO:0000259" key="2">
    <source>
        <dbReference type="PROSITE" id="PS50157"/>
    </source>
</evidence>
<dbReference type="Pfam" id="PF00096">
    <property type="entry name" value="zf-C2H2"/>
    <property type="match status" value="1"/>
</dbReference>
<dbReference type="GeneID" id="126882432"/>
<feature type="domain" description="C2H2-type" evidence="2">
    <location>
        <begin position="53"/>
        <end position="83"/>
    </location>
</feature>
<feature type="domain" description="C2H2-type" evidence="2">
    <location>
        <begin position="133"/>
        <end position="156"/>
    </location>
</feature>
<protein>
    <recommendedName>
        <fullName evidence="2">C2H2-type domain-containing protein</fullName>
    </recommendedName>
</protein>
<keyword evidence="1" id="KW-0862">Zinc</keyword>
<dbReference type="Gene3D" id="3.30.160.60">
    <property type="entry name" value="Classic Zinc Finger"/>
    <property type="match status" value="1"/>
</dbReference>
<evidence type="ECO:0000313" key="3">
    <source>
        <dbReference type="EnsemblMetazoa" id="XP_050503346.1"/>
    </source>
</evidence>
<dbReference type="PROSITE" id="PS00028">
    <property type="entry name" value="ZINC_FINGER_C2H2_1"/>
    <property type="match status" value="7"/>
</dbReference>
<accession>A0ABM5JZI0</accession>
<feature type="domain" description="C2H2-type" evidence="2">
    <location>
        <begin position="212"/>
        <end position="237"/>
    </location>
</feature>
<dbReference type="InterPro" id="IPR013087">
    <property type="entry name" value="Znf_C2H2_type"/>
</dbReference>
<dbReference type="PANTHER" id="PTHR46179:SF20">
    <property type="entry name" value="TRANSCRIPTION FACTOR 3A PROTEIN-RELATED"/>
    <property type="match status" value="1"/>
</dbReference>